<feature type="active site" evidence="5">
    <location>
        <position position="236"/>
    </location>
</feature>
<comment type="caution">
    <text evidence="5">Lacks conserved residue(s) required for the propagation of feature annotation.</text>
</comment>
<reference evidence="9" key="1">
    <citation type="submission" date="2021-12" db="EMBL/GenBank/DDBJ databases">
        <authorList>
            <person name="Rodrigo-Torres L."/>
            <person name="Arahal R. D."/>
            <person name="Lucena T."/>
        </authorList>
    </citation>
    <scope>NUCLEOTIDE SEQUENCE</scope>
    <source>
        <strain evidence="9">CECT 8267</strain>
    </source>
</reference>
<keyword evidence="1 5" id="KW-0963">Cytoplasm</keyword>
<evidence type="ECO:0000256" key="3">
    <source>
        <dbReference type="ARBA" id="ARBA00023027"/>
    </source>
</evidence>
<feature type="binding site" evidence="5">
    <location>
        <position position="46"/>
    </location>
    <ligand>
        <name>substrate</name>
    </ligand>
</feature>
<evidence type="ECO:0000256" key="4">
    <source>
        <dbReference type="ARBA" id="ARBA00023096"/>
    </source>
</evidence>
<dbReference type="InterPro" id="IPR006139">
    <property type="entry name" value="D-isomer_2_OHA_DH_cat_dom"/>
</dbReference>
<evidence type="ECO:0000259" key="7">
    <source>
        <dbReference type="Pfam" id="PF02826"/>
    </source>
</evidence>
<feature type="binding site" evidence="5">
    <location>
        <position position="256"/>
    </location>
    <ligand>
        <name>NAD(+)</name>
        <dbReference type="ChEBI" id="CHEBI:57540"/>
    </ligand>
</feature>
<protein>
    <recommendedName>
        <fullName evidence="5">Erythronate-4-phosphate dehydrogenase</fullName>
        <ecNumber evidence="5">1.1.1.290</ecNumber>
    </recommendedName>
</protein>
<evidence type="ECO:0000313" key="10">
    <source>
        <dbReference type="Proteomes" id="UP000838100"/>
    </source>
</evidence>
<evidence type="ECO:0000256" key="1">
    <source>
        <dbReference type="ARBA" id="ARBA00022490"/>
    </source>
</evidence>
<feature type="domain" description="D-isomer specific 2-hydroxyacid dehydrogenase catalytic" evidence="6">
    <location>
        <begin position="33"/>
        <end position="256"/>
    </location>
</feature>
<organism evidence="9 10">
    <name type="scientific">Sinobacterium norvegicum</name>
    <dbReference type="NCBI Taxonomy" id="1641715"/>
    <lineage>
        <taxon>Bacteria</taxon>
        <taxon>Pseudomonadati</taxon>
        <taxon>Pseudomonadota</taxon>
        <taxon>Gammaproteobacteria</taxon>
        <taxon>Cellvibrionales</taxon>
        <taxon>Spongiibacteraceae</taxon>
        <taxon>Sinobacterium</taxon>
    </lineage>
</organism>
<comment type="caution">
    <text evidence="9">The sequence shown here is derived from an EMBL/GenBank/DDBJ whole genome shotgun (WGS) entry which is preliminary data.</text>
</comment>
<feature type="domain" description="D-isomer specific 2-hydroxyacid dehydrogenase NAD-binding" evidence="7">
    <location>
        <begin position="111"/>
        <end position="255"/>
    </location>
</feature>
<dbReference type="CDD" id="cd12158">
    <property type="entry name" value="ErythrP_dh"/>
    <property type="match status" value="1"/>
</dbReference>
<comment type="similarity">
    <text evidence="5">Belongs to the D-isomer specific 2-hydroxyacid dehydrogenase family. PdxB subfamily.</text>
</comment>
<comment type="function">
    <text evidence="5">Catalyzes the oxidation of erythronate-4-phosphate to 3-hydroxy-2-oxo-4-phosphonooxybutanoate.</text>
</comment>
<evidence type="ECO:0000256" key="5">
    <source>
        <dbReference type="HAMAP-Rule" id="MF_01825"/>
    </source>
</evidence>
<dbReference type="RefSeq" id="WP_237445388.1">
    <property type="nucleotide sequence ID" value="NZ_CAKLPX010000003.1"/>
</dbReference>
<dbReference type="InterPro" id="IPR038251">
    <property type="entry name" value="PdxB_dimer_sf"/>
</dbReference>
<feature type="active site" description="Proton donor" evidence="5">
    <location>
        <position position="253"/>
    </location>
</feature>
<dbReference type="InterPro" id="IPR020921">
    <property type="entry name" value="Erythronate-4-P_DHase"/>
</dbReference>
<keyword evidence="3 5" id="KW-0520">NAD</keyword>
<dbReference type="GO" id="GO:0033711">
    <property type="term" value="F:4-phosphoerythronate dehydrogenase activity"/>
    <property type="evidence" value="ECO:0007669"/>
    <property type="project" value="UniProtKB-EC"/>
</dbReference>
<comment type="catalytic activity">
    <reaction evidence="5">
        <text>4-phospho-D-erythronate + NAD(+) = (R)-3-hydroxy-2-oxo-4-phosphooxybutanoate + NADH + H(+)</text>
        <dbReference type="Rhea" id="RHEA:18829"/>
        <dbReference type="ChEBI" id="CHEBI:15378"/>
        <dbReference type="ChEBI" id="CHEBI:57540"/>
        <dbReference type="ChEBI" id="CHEBI:57945"/>
        <dbReference type="ChEBI" id="CHEBI:58538"/>
        <dbReference type="ChEBI" id="CHEBI:58766"/>
        <dbReference type="EC" id="1.1.1.290"/>
    </reaction>
</comment>
<evidence type="ECO:0000259" key="8">
    <source>
        <dbReference type="Pfam" id="PF11890"/>
    </source>
</evidence>
<feature type="binding site" evidence="5">
    <location>
        <position position="231"/>
    </location>
    <ligand>
        <name>NAD(+)</name>
        <dbReference type="ChEBI" id="CHEBI:57540"/>
    </ligand>
</feature>
<evidence type="ECO:0000313" key="9">
    <source>
        <dbReference type="EMBL" id="CAH0992710.1"/>
    </source>
</evidence>
<dbReference type="Pfam" id="PF02826">
    <property type="entry name" value="2-Hacid_dh_C"/>
    <property type="match status" value="1"/>
</dbReference>
<dbReference type="Pfam" id="PF11890">
    <property type="entry name" value="DUF3410"/>
    <property type="match status" value="1"/>
</dbReference>
<accession>A0ABM9AHL1</accession>
<dbReference type="PANTHER" id="PTHR10996">
    <property type="entry name" value="2-HYDROXYACID DEHYDROGENASE-RELATED"/>
    <property type="match status" value="1"/>
</dbReference>
<dbReference type="SUPFAM" id="SSF51735">
    <property type="entry name" value="NAD(P)-binding Rossmann-fold domains"/>
    <property type="match status" value="1"/>
</dbReference>
<dbReference type="Gene3D" id="3.40.50.720">
    <property type="entry name" value="NAD(P)-binding Rossmann-like Domain"/>
    <property type="match status" value="2"/>
</dbReference>
<keyword evidence="4 5" id="KW-0664">Pyridoxine biosynthesis</keyword>
<dbReference type="InterPro" id="IPR006140">
    <property type="entry name" value="D-isomer_DH_NAD-bd"/>
</dbReference>
<dbReference type="Pfam" id="PF00389">
    <property type="entry name" value="2-Hacid_dh"/>
    <property type="match status" value="1"/>
</dbReference>
<dbReference type="HAMAP" id="MF_01825">
    <property type="entry name" value="PdxB"/>
    <property type="match status" value="1"/>
</dbReference>
<dbReference type="Proteomes" id="UP000838100">
    <property type="component" value="Unassembled WGS sequence"/>
</dbReference>
<feature type="binding site" evidence="5">
    <location>
        <position position="257"/>
    </location>
    <ligand>
        <name>substrate</name>
    </ligand>
</feature>
<evidence type="ECO:0000256" key="2">
    <source>
        <dbReference type="ARBA" id="ARBA00023002"/>
    </source>
</evidence>
<feature type="binding site" evidence="5">
    <location>
        <position position="67"/>
    </location>
    <ligand>
        <name>substrate</name>
    </ligand>
</feature>
<sequence length="381" mass="41159">MLKIVADENIPLAKETFAALGEVVLLPGRNMQAADVVDADLLVVRSVTPVNQALLAGSQVKFVGTCTIGTDHVDLEYLDEQGIGFSNAPGCNAVSVVEYVIAALSHLWRNQQFEFLSKTVGIIGLGMVGGRLFNALQAMSVEVMGYDPLIDSGCYTPMVELEQVLACDIVCIHAPLTKTGPYPSEHMLAIEQLALLKTGAVLINAGRGGVIDNRALLQLLPQRQDLTVILDVFEGEPAIDLSLLPLLTIATPHIAGYSFDGKVAGTSMVYQAVCQHFDLGVADGGVSLAAVSWPEEQAECLQKAALYEAISLITRCFYDIANDDKTTRQSLTAADKLGRADEAFDQLRKQYPVRRQWQGLTLELDALDEGEQRILNAMLSI</sequence>
<feature type="domain" description="Erythronate-4-phosphate dehydrogenase dimerisation" evidence="8">
    <location>
        <begin position="307"/>
        <end position="369"/>
    </location>
</feature>
<dbReference type="EMBL" id="CAKLPX010000003">
    <property type="protein sequence ID" value="CAH0992710.1"/>
    <property type="molecule type" value="Genomic_DNA"/>
</dbReference>
<comment type="subcellular location">
    <subcellularLocation>
        <location evidence="5">Cytoplasm</location>
    </subcellularLocation>
</comment>
<gene>
    <name evidence="5 9" type="primary">pdxB</name>
    <name evidence="9" type="ORF">SIN8267_02843</name>
</gene>
<dbReference type="InterPro" id="IPR024531">
    <property type="entry name" value="Erythronate-4-P_DHase_dimer"/>
</dbReference>
<dbReference type="SUPFAM" id="SSF52283">
    <property type="entry name" value="Formate/glycerate dehydrogenase catalytic domain-like"/>
    <property type="match status" value="1"/>
</dbReference>
<keyword evidence="10" id="KW-1185">Reference proteome</keyword>
<keyword evidence="2 5" id="KW-0560">Oxidoreductase</keyword>
<feature type="binding site" evidence="5">
    <location>
        <position position="147"/>
    </location>
    <ligand>
        <name>NAD(+)</name>
        <dbReference type="ChEBI" id="CHEBI:57540"/>
    </ligand>
</feature>
<dbReference type="PROSITE" id="PS00671">
    <property type="entry name" value="D_2_HYDROXYACID_DH_3"/>
    <property type="match status" value="1"/>
</dbReference>
<feature type="active site" evidence="5">
    <location>
        <position position="207"/>
    </location>
</feature>
<proteinExistence type="inferred from homology"/>
<dbReference type="EC" id="1.1.1.290" evidence="5"/>
<dbReference type="InterPro" id="IPR029753">
    <property type="entry name" value="D-isomer_DH_CS"/>
</dbReference>
<dbReference type="PANTHER" id="PTHR10996:SF282">
    <property type="entry name" value="D-3-PHOSPHOGLYCERATE DEHYDROGENASE 1-RELATED"/>
    <property type="match status" value="1"/>
</dbReference>
<dbReference type="Gene3D" id="3.30.1370.170">
    <property type="match status" value="1"/>
</dbReference>
<dbReference type="InterPro" id="IPR050223">
    <property type="entry name" value="D-isomer_2-hydroxyacid_DH"/>
</dbReference>
<evidence type="ECO:0000259" key="6">
    <source>
        <dbReference type="Pfam" id="PF00389"/>
    </source>
</evidence>
<name>A0ABM9AHL1_9GAMM</name>
<dbReference type="InterPro" id="IPR036291">
    <property type="entry name" value="NAD(P)-bd_dom_sf"/>
</dbReference>
<comment type="pathway">
    <text evidence="5">Cofactor biosynthesis; pyridoxine 5'-phosphate biosynthesis; pyridoxine 5'-phosphate from D-erythrose 4-phosphate: step 2/5.</text>
</comment>
<comment type="subunit">
    <text evidence="5">Homodimer.</text>
</comment>